<organism evidence="1">
    <name type="scientific">Castellaniella ginsengisoli</name>
    <dbReference type="NCBI Taxonomy" id="546114"/>
    <lineage>
        <taxon>Bacteria</taxon>
        <taxon>Pseudomonadati</taxon>
        <taxon>Pseudomonadota</taxon>
        <taxon>Betaproteobacteria</taxon>
        <taxon>Burkholderiales</taxon>
        <taxon>Alcaligenaceae</taxon>
        <taxon>Castellaniella</taxon>
    </lineage>
</organism>
<name>A0AB39CTJ3_9BURK</name>
<reference evidence="1" key="1">
    <citation type="submission" date="2024-05" db="EMBL/GenBank/DDBJ databases">
        <authorList>
            <person name="Luo Y.-C."/>
            <person name="Nicholds J."/>
            <person name="Mortimer T."/>
            <person name="Maboni G."/>
        </authorList>
    </citation>
    <scope>NUCLEOTIDE SEQUENCE</scope>
    <source>
        <strain evidence="1">153271</strain>
    </source>
</reference>
<accession>A0AB39CTJ3</accession>
<gene>
    <name evidence="1" type="ORF">ABRZ02_03440</name>
</gene>
<dbReference type="EMBL" id="CP158253">
    <property type="protein sequence ID" value="XDJ45352.1"/>
    <property type="molecule type" value="Genomic_DNA"/>
</dbReference>
<protein>
    <submittedName>
        <fullName evidence="1">Uncharacterized protein</fullName>
    </submittedName>
</protein>
<sequence length="92" mass="9815">MHPRLTLARCRARQALYPGYVRAAASKFQAPAEIYIYPAAARRGAEQDDRALVAPAAPAVPEPAPSLNWLPAAYGIVIMALWFVGANVTPGA</sequence>
<dbReference type="AlphaFoldDB" id="A0AB39CTJ3"/>
<dbReference type="RefSeq" id="WP_368647931.1">
    <property type="nucleotide sequence ID" value="NZ_CP158253.1"/>
</dbReference>
<evidence type="ECO:0000313" key="1">
    <source>
        <dbReference type="EMBL" id="XDJ45352.1"/>
    </source>
</evidence>
<proteinExistence type="predicted"/>